<keyword evidence="2" id="KW-1133">Transmembrane helix</keyword>
<dbReference type="Proteomes" id="UP000183760">
    <property type="component" value="Unassembled WGS sequence"/>
</dbReference>
<evidence type="ECO:0000313" key="6">
    <source>
        <dbReference type="Proteomes" id="UP000321514"/>
    </source>
</evidence>
<feature type="transmembrane region" description="Helical" evidence="2">
    <location>
        <begin position="85"/>
        <end position="107"/>
    </location>
</feature>
<keyword evidence="5" id="KW-1185">Reference proteome</keyword>
<reference evidence="3 6" key="2">
    <citation type="submission" date="2019-07" db="EMBL/GenBank/DDBJ databases">
        <title>Whole genome shotgun sequence of Myxococcus fulvus NBRC 100333.</title>
        <authorList>
            <person name="Hosoyama A."/>
            <person name="Uohara A."/>
            <person name="Ohji S."/>
            <person name="Ichikawa N."/>
        </authorList>
    </citation>
    <scope>NUCLEOTIDE SEQUENCE [LARGE SCALE GENOMIC DNA]</scope>
    <source>
        <strain evidence="3 6">NBRC 100333</strain>
    </source>
</reference>
<feature type="transmembrane region" description="Helical" evidence="2">
    <location>
        <begin position="114"/>
        <end position="136"/>
    </location>
</feature>
<dbReference type="EMBL" id="BJXR01000017">
    <property type="protein sequence ID" value="GEN06743.1"/>
    <property type="molecule type" value="Genomic_DNA"/>
</dbReference>
<keyword evidence="2" id="KW-0472">Membrane</keyword>
<name>A0A511SZK1_MYXFU</name>
<dbReference type="AlphaFoldDB" id="A0A511SZK1"/>
<evidence type="ECO:0000256" key="2">
    <source>
        <dbReference type="SAM" id="Phobius"/>
    </source>
</evidence>
<sequence length="290" mass="30302">MSPATKTEGARAEDLEQRAAPSDEVEAPSNELVAVQAPLGDAPTAAAPEGPSRSVAAVARSSLWPVLSVTFSLLGSGLWGALKGLFIFGCVGLALALAFVLAPLWLGSTRGPPWLDLLCLVLTPLSLALAGGYAMMLHGGASRLGEEAEKRGWLGYLYAVIKPAAQQLAGRLRSKGPLSRKELLRAVKQSVAERAGGPSSPSTVASRLGGLERFLMEQSYRVLGAIAVRAVVASPDGATAVRELESLAIERLQVALVERLEDLFLVQQILALGVGLLVGAIPLFILLLLS</sequence>
<organism evidence="3 6">
    <name type="scientific">Myxococcus fulvus</name>
    <dbReference type="NCBI Taxonomy" id="33"/>
    <lineage>
        <taxon>Bacteria</taxon>
        <taxon>Pseudomonadati</taxon>
        <taxon>Myxococcota</taxon>
        <taxon>Myxococcia</taxon>
        <taxon>Myxococcales</taxon>
        <taxon>Cystobacterineae</taxon>
        <taxon>Myxococcaceae</taxon>
        <taxon>Myxococcus</taxon>
    </lineage>
</organism>
<gene>
    <name evidence="3" type="ORF">MFU01_17800</name>
    <name evidence="4" type="ORF">SAMN05443572_104626</name>
</gene>
<accession>A0A511SZK1</accession>
<evidence type="ECO:0000256" key="1">
    <source>
        <dbReference type="SAM" id="MobiDB-lite"/>
    </source>
</evidence>
<protein>
    <submittedName>
        <fullName evidence="3">Uncharacterized protein</fullName>
    </submittedName>
</protein>
<dbReference type="EMBL" id="FOIB01000004">
    <property type="protein sequence ID" value="SEU05605.1"/>
    <property type="molecule type" value="Genomic_DNA"/>
</dbReference>
<dbReference type="RefSeq" id="WP_245772332.1">
    <property type="nucleotide sequence ID" value="NZ_BJXR01000017.1"/>
</dbReference>
<keyword evidence="2" id="KW-0812">Transmembrane</keyword>
<evidence type="ECO:0000313" key="4">
    <source>
        <dbReference type="EMBL" id="SEU05605.1"/>
    </source>
</evidence>
<feature type="compositionally biased region" description="Basic and acidic residues" evidence="1">
    <location>
        <begin position="8"/>
        <end position="17"/>
    </location>
</feature>
<evidence type="ECO:0000313" key="3">
    <source>
        <dbReference type="EMBL" id="GEN06743.1"/>
    </source>
</evidence>
<reference evidence="4 5" key="1">
    <citation type="submission" date="2016-10" db="EMBL/GenBank/DDBJ databases">
        <authorList>
            <person name="Varghese N."/>
            <person name="Submissions S."/>
        </authorList>
    </citation>
    <scope>NUCLEOTIDE SEQUENCE [LARGE SCALE GENOMIC DNA]</scope>
    <source>
        <strain evidence="4 5">DSM 16525</strain>
    </source>
</reference>
<dbReference type="Proteomes" id="UP000321514">
    <property type="component" value="Unassembled WGS sequence"/>
</dbReference>
<feature type="transmembrane region" description="Helical" evidence="2">
    <location>
        <begin position="269"/>
        <end position="289"/>
    </location>
</feature>
<feature type="region of interest" description="Disordered" evidence="1">
    <location>
        <begin position="1"/>
        <end position="27"/>
    </location>
</feature>
<proteinExistence type="predicted"/>
<evidence type="ECO:0000313" key="5">
    <source>
        <dbReference type="Proteomes" id="UP000183760"/>
    </source>
</evidence>
<comment type="caution">
    <text evidence="3">The sequence shown here is derived from an EMBL/GenBank/DDBJ whole genome shotgun (WGS) entry which is preliminary data.</text>
</comment>
<feature type="transmembrane region" description="Helical" evidence="2">
    <location>
        <begin position="62"/>
        <end position="79"/>
    </location>
</feature>